<evidence type="ECO:0000256" key="4">
    <source>
        <dbReference type="ARBA" id="ARBA00022692"/>
    </source>
</evidence>
<comment type="subunit">
    <text evidence="19">Oligomeric complex consisting of membrane-bound and soluble forms of OPA1.</text>
</comment>
<gene>
    <name evidence="23" type="ORF">AGOR_G00144880</name>
</gene>
<dbReference type="GO" id="GO:0000266">
    <property type="term" value="P:mitochondrial fission"/>
    <property type="evidence" value="ECO:0007669"/>
    <property type="project" value="TreeGrafter"/>
</dbReference>
<evidence type="ECO:0000256" key="5">
    <source>
        <dbReference type="ARBA" id="ARBA00022703"/>
    </source>
</evidence>
<sequence>MLRAGTAVACVACRKLGFASMGVRVPLQKPYPLFRTLHHRCSVPPRTALRSTTRHFTSLSRLPPLPARSRRPPPLTWQQQRSFWIARVASRLLKLRYILLGSAVGGGYTAKKTYEEWKDMLPDLSEYTWIVPDFIWELNEHFDLEKIVNSLPEPEELAKILPDLEKIAENFTFLRTFLSSGVSLGSEVKGAGLHLLLETSEEPAFRATENPAPENSDKQFKKASDKEKVDQLQEELLRTQLKYQRMLERLEKENKELRKVVLQKDDKGIHQRKVKKSLIDLYSEVLDILSDYDSNYNTQDHLPRVVVVGDQSAGKTSVLEMIAQARIFPRGSGEMMTRSPVKVTLSEGPHHVAMFKDSTREFDLSKEEDLAALRHEIELRMRKSVKEGQTVSPETISLSVKGPGIQRMVLVDLPGVISTVTAGMAADTKETIFSISKAYMQNPNAIILCIQDGSVDAERSIVTDLVSQMDPHGKRTIFVLTKVDLAEKNLASPSRIQQIVEGKLFPMKALGYFAVVTGKGSSSESIDAIKDYEEDFFQNSKLLKNGMLKAHQVTTKNLSLAVSDCFWKMVRESVEQQADAFKASRFNLETEWKNNYPRLRELDRNELFEKAKNEILDEVISLSQVTPKHWESILQKKLWERVSTHVIENIYLPAAQTMNSGTFNTTVDIKLKQWTDKQLPHKALEVAWETLQEEFARFMAEYKGKDQDDIFDKLKEAVKDESIKRHKWNERAMDSLRVIQHNALEDRSITDKPQWDAAIQFMEETLQARLKDTDSVIGDMVGPDWKQRWLQWTNRTPEQHIRNETKNELERLLKVHEDHTAYLANDEVTTVRKNLEARGVEVDPVLIKDTWHQLYRRHFLQKALFHCNLCRRGFYYYQRHFVDSELECNDVVLFWRIQRMLGITANTLRQQLTNTEVRRLEKNVKEVLEDFGEDNEKKVQLITGRRVQLAEDLKKVREIQEKLEAFIEALHKEK</sequence>
<keyword evidence="8" id="KW-0378">Hydrolase</keyword>
<keyword evidence="14" id="KW-0342">GTP-binding</keyword>
<dbReference type="Pfam" id="PF00350">
    <property type="entry name" value="Dynamin_N"/>
    <property type="match status" value="1"/>
</dbReference>
<keyword evidence="9" id="KW-0809">Transit peptide</keyword>
<evidence type="ECO:0000256" key="3">
    <source>
        <dbReference type="ARBA" id="ARBA00011980"/>
    </source>
</evidence>
<dbReference type="Gene3D" id="3.40.50.300">
    <property type="entry name" value="P-loop containing nucleotide triphosphate hydrolases"/>
    <property type="match status" value="1"/>
</dbReference>
<dbReference type="CDD" id="cd08771">
    <property type="entry name" value="DLP_1"/>
    <property type="match status" value="1"/>
</dbReference>
<dbReference type="OrthoDB" id="415706at2759"/>
<dbReference type="FunFam" id="3.40.50.300:FF:000171">
    <property type="entry name" value="Dynamin-like 120 kDa protein, mitochondrial"/>
    <property type="match status" value="1"/>
</dbReference>
<reference evidence="23" key="1">
    <citation type="submission" date="2021-01" db="EMBL/GenBank/DDBJ databases">
        <authorList>
            <person name="Zahm M."/>
            <person name="Roques C."/>
            <person name="Cabau C."/>
            <person name="Klopp C."/>
            <person name="Donnadieu C."/>
            <person name="Jouanno E."/>
            <person name="Lampietro C."/>
            <person name="Louis A."/>
            <person name="Herpin A."/>
            <person name="Echchiki A."/>
            <person name="Berthelot C."/>
            <person name="Parey E."/>
            <person name="Roest-Crollius H."/>
            <person name="Braasch I."/>
            <person name="Postlethwait J."/>
            <person name="Bobe J."/>
            <person name="Montfort J."/>
            <person name="Bouchez O."/>
            <person name="Begum T."/>
            <person name="Mejri S."/>
            <person name="Adams A."/>
            <person name="Chen W.-J."/>
            <person name="Guiguen Y."/>
        </authorList>
    </citation>
    <scope>NUCLEOTIDE SEQUENCE</scope>
    <source>
        <tissue evidence="23">Blood</tissue>
    </source>
</reference>
<dbReference type="EMBL" id="JAERUA010000013">
    <property type="protein sequence ID" value="KAI1891543.1"/>
    <property type="molecule type" value="Genomic_DNA"/>
</dbReference>
<keyword evidence="7" id="KW-0999">Mitochondrion inner membrane</keyword>
<keyword evidence="4" id="KW-0812">Transmembrane</keyword>
<evidence type="ECO:0000256" key="16">
    <source>
        <dbReference type="ARBA" id="ARBA00023157"/>
    </source>
</evidence>
<evidence type="ECO:0000256" key="15">
    <source>
        <dbReference type="ARBA" id="ARBA00023136"/>
    </source>
</evidence>
<organism evidence="23 24">
    <name type="scientific">Albula goreensis</name>
    <dbReference type="NCBI Taxonomy" id="1534307"/>
    <lineage>
        <taxon>Eukaryota</taxon>
        <taxon>Metazoa</taxon>
        <taxon>Chordata</taxon>
        <taxon>Craniata</taxon>
        <taxon>Vertebrata</taxon>
        <taxon>Euteleostomi</taxon>
        <taxon>Actinopterygii</taxon>
        <taxon>Neopterygii</taxon>
        <taxon>Teleostei</taxon>
        <taxon>Albuliformes</taxon>
        <taxon>Albulidae</taxon>
        <taxon>Albula</taxon>
    </lineage>
</organism>
<dbReference type="GO" id="GO:0008017">
    <property type="term" value="F:microtubule binding"/>
    <property type="evidence" value="ECO:0007669"/>
    <property type="project" value="TreeGrafter"/>
</dbReference>
<dbReference type="GO" id="GO:0003924">
    <property type="term" value="F:GTPase activity"/>
    <property type="evidence" value="ECO:0007669"/>
    <property type="project" value="InterPro"/>
</dbReference>
<dbReference type="GO" id="GO:0006897">
    <property type="term" value="P:endocytosis"/>
    <property type="evidence" value="ECO:0007669"/>
    <property type="project" value="TreeGrafter"/>
</dbReference>
<proteinExistence type="predicted"/>
<evidence type="ECO:0000256" key="21">
    <source>
        <dbReference type="SAM" id="MobiDB-lite"/>
    </source>
</evidence>
<evidence type="ECO:0000256" key="13">
    <source>
        <dbReference type="ARBA" id="ARBA00023128"/>
    </source>
</evidence>
<dbReference type="SUPFAM" id="SSF52540">
    <property type="entry name" value="P-loop containing nucleoside triphosphate hydrolases"/>
    <property type="match status" value="1"/>
</dbReference>
<feature type="compositionally biased region" description="Basic and acidic residues" evidence="21">
    <location>
        <begin position="215"/>
        <end position="227"/>
    </location>
</feature>
<keyword evidence="24" id="KW-1185">Reference proteome</keyword>
<dbReference type="InterPro" id="IPR030381">
    <property type="entry name" value="G_DYNAMIN_dom"/>
</dbReference>
<evidence type="ECO:0000256" key="10">
    <source>
        <dbReference type="ARBA" id="ARBA00022989"/>
    </source>
</evidence>
<evidence type="ECO:0000256" key="8">
    <source>
        <dbReference type="ARBA" id="ARBA00022801"/>
    </source>
</evidence>
<name>A0A8T3D1N3_9TELE</name>
<keyword evidence="13" id="KW-0496">Mitochondrion</keyword>
<dbReference type="InterPro" id="IPR001401">
    <property type="entry name" value="Dynamin_GTPase"/>
</dbReference>
<evidence type="ECO:0000256" key="17">
    <source>
        <dbReference type="ARBA" id="ARBA00044791"/>
    </source>
</evidence>
<evidence type="ECO:0000256" key="12">
    <source>
        <dbReference type="ARBA" id="ARBA00023121"/>
    </source>
</evidence>
<evidence type="ECO:0000256" key="6">
    <source>
        <dbReference type="ARBA" id="ARBA00022741"/>
    </source>
</evidence>
<protein>
    <recommendedName>
        <fullName evidence="17">Dynamin-like GTPase OPA1, mitochondrial</fullName>
        <ecNumber evidence="3">3.6.5.5</ecNumber>
    </recommendedName>
    <alternativeName>
        <fullName evidence="20">Optic atrophy protein 1 homolog</fullName>
    </alternativeName>
</protein>
<dbReference type="PRINTS" id="PR00195">
    <property type="entry name" value="DYNAMIN"/>
</dbReference>
<evidence type="ECO:0000256" key="19">
    <source>
        <dbReference type="ARBA" id="ARBA00063873"/>
    </source>
</evidence>
<dbReference type="EC" id="3.6.5.5" evidence="3"/>
<evidence type="ECO:0000313" key="23">
    <source>
        <dbReference type="EMBL" id="KAI1891543.1"/>
    </source>
</evidence>
<feature type="region of interest" description="Disordered" evidence="21">
    <location>
        <begin position="204"/>
        <end position="227"/>
    </location>
</feature>
<dbReference type="AlphaFoldDB" id="A0A8T3D1N3"/>
<dbReference type="GO" id="GO:0008289">
    <property type="term" value="F:lipid binding"/>
    <property type="evidence" value="ECO:0007669"/>
    <property type="project" value="UniProtKB-KW"/>
</dbReference>
<dbReference type="Pfam" id="PF19434">
    <property type="entry name" value="OPA1_C"/>
    <property type="match status" value="1"/>
</dbReference>
<evidence type="ECO:0000256" key="9">
    <source>
        <dbReference type="ARBA" id="ARBA00022946"/>
    </source>
</evidence>
<dbReference type="SMART" id="SM00053">
    <property type="entry name" value="DYNc"/>
    <property type="match status" value="1"/>
</dbReference>
<keyword evidence="12" id="KW-0446">Lipid-binding</keyword>
<dbReference type="GO" id="GO:0005758">
    <property type="term" value="C:mitochondrial intermembrane space"/>
    <property type="evidence" value="ECO:0007669"/>
    <property type="project" value="UniProtKB-SubCell"/>
</dbReference>
<keyword evidence="11" id="KW-0175">Coiled coil</keyword>
<evidence type="ECO:0000313" key="24">
    <source>
        <dbReference type="Proteomes" id="UP000829720"/>
    </source>
</evidence>
<dbReference type="InterPro" id="IPR022812">
    <property type="entry name" value="Dynamin"/>
</dbReference>
<accession>A0A8T3D1N3</accession>
<dbReference type="GO" id="GO:0005743">
    <property type="term" value="C:mitochondrial inner membrane"/>
    <property type="evidence" value="ECO:0007669"/>
    <property type="project" value="UniProtKB-SubCell"/>
</dbReference>
<dbReference type="GO" id="GO:0005525">
    <property type="term" value="F:GTP binding"/>
    <property type="evidence" value="ECO:0007669"/>
    <property type="project" value="UniProtKB-KW"/>
</dbReference>
<dbReference type="GO" id="GO:0006915">
    <property type="term" value="P:apoptotic process"/>
    <property type="evidence" value="ECO:0007669"/>
    <property type="project" value="UniProtKB-KW"/>
</dbReference>
<evidence type="ECO:0000256" key="1">
    <source>
        <dbReference type="ARBA" id="ARBA00004434"/>
    </source>
</evidence>
<evidence type="ECO:0000256" key="11">
    <source>
        <dbReference type="ARBA" id="ARBA00023054"/>
    </source>
</evidence>
<dbReference type="PROSITE" id="PS51718">
    <property type="entry name" value="G_DYNAMIN_2"/>
    <property type="match status" value="1"/>
</dbReference>
<keyword evidence="5" id="KW-0053">Apoptosis</keyword>
<dbReference type="InterPro" id="IPR027417">
    <property type="entry name" value="P-loop_NTPase"/>
</dbReference>
<evidence type="ECO:0000256" key="20">
    <source>
        <dbReference type="ARBA" id="ARBA00083666"/>
    </source>
</evidence>
<keyword evidence="6" id="KW-0547">Nucleotide-binding</keyword>
<comment type="caution">
    <text evidence="23">The sequence shown here is derived from an EMBL/GenBank/DDBJ whole genome shotgun (WGS) entry which is preliminary data.</text>
</comment>
<comment type="catalytic activity">
    <reaction evidence="18">
        <text>GTP + H2O = GDP + phosphate + H(+)</text>
        <dbReference type="Rhea" id="RHEA:19669"/>
        <dbReference type="ChEBI" id="CHEBI:15377"/>
        <dbReference type="ChEBI" id="CHEBI:15378"/>
        <dbReference type="ChEBI" id="CHEBI:37565"/>
        <dbReference type="ChEBI" id="CHEBI:43474"/>
        <dbReference type="ChEBI" id="CHEBI:58189"/>
        <dbReference type="EC" id="3.6.5.5"/>
    </reaction>
</comment>
<comment type="subcellular location">
    <subcellularLocation>
        <location evidence="1">Mitochondrion inner membrane</location>
        <topology evidence="1">Single-pass membrane protein</topology>
    </subcellularLocation>
    <subcellularLocation>
        <location evidence="2">Mitochondrion intermembrane space</location>
    </subcellularLocation>
</comment>
<dbReference type="PANTHER" id="PTHR11566">
    <property type="entry name" value="DYNAMIN"/>
    <property type="match status" value="1"/>
</dbReference>
<feature type="domain" description="Dynamin-type G" evidence="22">
    <location>
        <begin position="299"/>
        <end position="575"/>
    </location>
</feature>
<dbReference type="InterPro" id="IPR045063">
    <property type="entry name" value="Dynamin_N"/>
</dbReference>
<dbReference type="GO" id="GO:0005874">
    <property type="term" value="C:microtubule"/>
    <property type="evidence" value="ECO:0007669"/>
    <property type="project" value="TreeGrafter"/>
</dbReference>
<dbReference type="InterPro" id="IPR045817">
    <property type="entry name" value="OPA1_C"/>
</dbReference>
<evidence type="ECO:0000256" key="7">
    <source>
        <dbReference type="ARBA" id="ARBA00022792"/>
    </source>
</evidence>
<dbReference type="Proteomes" id="UP000829720">
    <property type="component" value="Unassembled WGS sequence"/>
</dbReference>
<evidence type="ECO:0000256" key="14">
    <source>
        <dbReference type="ARBA" id="ARBA00023134"/>
    </source>
</evidence>
<keyword evidence="15" id="KW-0472">Membrane</keyword>
<evidence type="ECO:0000259" key="22">
    <source>
        <dbReference type="PROSITE" id="PS51718"/>
    </source>
</evidence>
<evidence type="ECO:0000256" key="2">
    <source>
        <dbReference type="ARBA" id="ARBA00004569"/>
    </source>
</evidence>
<dbReference type="GO" id="GO:0008053">
    <property type="term" value="P:mitochondrial fusion"/>
    <property type="evidence" value="ECO:0007669"/>
    <property type="project" value="TreeGrafter"/>
</dbReference>
<dbReference type="PANTHER" id="PTHR11566:SF67">
    <property type="entry name" value="DYNAMIN-LIKE 120 KDA PROTEIN, MITOCHONDRIAL"/>
    <property type="match status" value="1"/>
</dbReference>
<keyword evidence="16" id="KW-1015">Disulfide bond</keyword>
<evidence type="ECO:0000256" key="18">
    <source>
        <dbReference type="ARBA" id="ARBA00048040"/>
    </source>
</evidence>
<keyword evidence="10" id="KW-1133">Transmembrane helix</keyword>
<dbReference type="GO" id="GO:0016559">
    <property type="term" value="P:peroxisome fission"/>
    <property type="evidence" value="ECO:0007669"/>
    <property type="project" value="TreeGrafter"/>
</dbReference>
<dbReference type="GO" id="GO:0048312">
    <property type="term" value="P:intracellular distribution of mitochondria"/>
    <property type="evidence" value="ECO:0007669"/>
    <property type="project" value="TreeGrafter"/>
</dbReference>